<dbReference type="Proteomes" id="UP000689195">
    <property type="component" value="Unassembled WGS sequence"/>
</dbReference>
<reference evidence="1" key="1">
    <citation type="submission" date="2021-01" db="EMBL/GenBank/DDBJ databases">
        <authorList>
            <consortium name="Genoscope - CEA"/>
            <person name="William W."/>
        </authorList>
    </citation>
    <scope>NUCLEOTIDE SEQUENCE</scope>
</reference>
<sequence length="572" mass="68889">MNQIFLQITLKQSQQVPSCITLENWVDQLKNPDFRENLKKCNDQNQMINLFPIVGYGLQITFKQQLNILKIKVNSISQVEKIIDLTTIQLDKKNLTRDRPNCILPLLKKEEKNEELLKCQLFRKKMSYLITQNHEFYDKNSYINLIQSTLKYLIKVNNNSQWQQEMIQEIFEVCEQVFIGEGIYKYSIQNQEFKTSQYQLLNVFCLFKKNEITPEEIYNEFIWPKIQNLGSFQLNDEGQTGIGKFFDSLNLNYQKIDFDDINGNIRRYLDENDYFYTKLFYGQFLSNLIQFFIPKEMAKDKLRKEMFFQCQDKFEENQFQQQKHLIINFTQSAIYKHLFNMLMNDYQEQNKIKYFQSLNQAIEIGNYYSFLQRQPKYEDLAQYQNLNTHLSHENSYENGLILFIQYIVQLLLKQISILELRKTSFESWEQMRQSQKIIEKSTIIQKYAIIFGIKPQNTQLVEDEILNTISEICWLNCESLKINYQKDVDIINYLKMIKNYPQCDNLKKYFHIHQKCLNEISQFCFKIKSQTQLYKYFDYFETNELNNKLPKDPRKANNFLKIYQVCKNMAKV</sequence>
<name>A0A8S1S6F7_9CILI</name>
<comment type="caution">
    <text evidence="1">The sequence shown here is derived from an EMBL/GenBank/DDBJ whole genome shotgun (WGS) entry which is preliminary data.</text>
</comment>
<organism evidence="1 2">
    <name type="scientific">Paramecium pentaurelia</name>
    <dbReference type="NCBI Taxonomy" id="43138"/>
    <lineage>
        <taxon>Eukaryota</taxon>
        <taxon>Sar</taxon>
        <taxon>Alveolata</taxon>
        <taxon>Ciliophora</taxon>
        <taxon>Intramacronucleata</taxon>
        <taxon>Oligohymenophorea</taxon>
        <taxon>Peniculida</taxon>
        <taxon>Parameciidae</taxon>
        <taxon>Paramecium</taxon>
    </lineage>
</organism>
<gene>
    <name evidence="1" type="ORF">PPENT_87.1.T0030370</name>
</gene>
<evidence type="ECO:0000313" key="1">
    <source>
        <dbReference type="EMBL" id="CAD8134564.1"/>
    </source>
</evidence>
<protein>
    <submittedName>
        <fullName evidence="1">Uncharacterized protein</fullName>
    </submittedName>
</protein>
<proteinExistence type="predicted"/>
<dbReference type="EMBL" id="CAJJDO010000003">
    <property type="protein sequence ID" value="CAD8134564.1"/>
    <property type="molecule type" value="Genomic_DNA"/>
</dbReference>
<dbReference type="OrthoDB" id="305058at2759"/>
<dbReference type="AlphaFoldDB" id="A0A8S1S6F7"/>
<keyword evidence="2" id="KW-1185">Reference proteome</keyword>
<evidence type="ECO:0000313" key="2">
    <source>
        <dbReference type="Proteomes" id="UP000689195"/>
    </source>
</evidence>
<accession>A0A8S1S6F7</accession>